<dbReference type="NCBIfam" id="TIGR01443">
    <property type="entry name" value="intein_Cterm"/>
    <property type="match status" value="1"/>
</dbReference>
<evidence type="ECO:0000256" key="1">
    <source>
        <dbReference type="SAM" id="MobiDB-lite"/>
    </source>
</evidence>
<gene>
    <name evidence="2" type="ORF">RBI_I01252</name>
</gene>
<proteinExistence type="predicted"/>
<dbReference type="Gene3D" id="2.170.16.10">
    <property type="entry name" value="Hedgehog/Intein (Hint) domain"/>
    <property type="match status" value="1"/>
</dbReference>
<evidence type="ECO:0000313" key="3">
    <source>
        <dbReference type="Proteomes" id="UP000027600"/>
    </source>
</evidence>
<dbReference type="SUPFAM" id="SSF51294">
    <property type="entry name" value="Hedgehog/intein (Hint) domain"/>
    <property type="match status" value="1"/>
</dbReference>
<dbReference type="Proteomes" id="UP000027600">
    <property type="component" value="Chromosome I"/>
</dbReference>
<reference evidence="2 3" key="1">
    <citation type="journal article" date="2014" name="Int. J. Syst. Evol. Microbiol.">
        <title>Complete genome of a new Firmicutes species belonging to the dominant human colonic microbiota ('Ruminococcus bicirculans') reveals two chromosomes and a selective capacity to utilize plant glucans.</title>
        <authorList>
            <consortium name="NISC Comparative Sequencing Program"/>
            <person name="Wegmann U."/>
            <person name="Louis P."/>
            <person name="Goesmann A."/>
            <person name="Henrissat B."/>
            <person name="Duncan S.H."/>
            <person name="Flint H.J."/>
        </authorList>
    </citation>
    <scope>NUCLEOTIDE SEQUENCE [LARGE SCALE GENOMIC DNA]</scope>
    <source>
        <strain evidence="2 3">80/3</strain>
    </source>
</reference>
<dbReference type="PROSITE" id="PS50818">
    <property type="entry name" value="INTEIN_C_TER"/>
    <property type="match status" value="1"/>
</dbReference>
<dbReference type="Pfam" id="PF07591">
    <property type="entry name" value="PT-HINT"/>
    <property type="match status" value="1"/>
</dbReference>
<organism evidence="2 3">
    <name type="scientific">Ruminococcus bicirculans</name>
    <name type="common">ex Wegman et al. 2014</name>
    <dbReference type="NCBI Taxonomy" id="1160721"/>
    <lineage>
        <taxon>Bacteria</taxon>
        <taxon>Bacillati</taxon>
        <taxon>Bacillota</taxon>
        <taxon>Clostridia</taxon>
        <taxon>Eubacteriales</taxon>
        <taxon>Oscillospiraceae</taxon>
        <taxon>Ruminococcus</taxon>
    </lineage>
</organism>
<sequence>MNGEDLVIVKFFIEETAESVSVYNFQVEDYHTYFVGECAVWVHNAECIVRKNGEIEITDWEGYPKGGPKPDGKLKLLEGEEYTKARKSANSENAQIHRQNPELKGKQIHEVHPVKFSGSPTNHSNKIALTQSEHAKYTKFWKRIQAQAKNQMK</sequence>
<name>A0ABP1WI34_9FIRM</name>
<dbReference type="EMBL" id="HF545616">
    <property type="protein sequence ID" value="CCO04964.1"/>
    <property type="molecule type" value="Genomic_DNA"/>
</dbReference>
<feature type="region of interest" description="Disordered" evidence="1">
    <location>
        <begin position="86"/>
        <end position="105"/>
    </location>
</feature>
<dbReference type="InterPro" id="IPR030934">
    <property type="entry name" value="Intein_C"/>
</dbReference>
<protein>
    <recommendedName>
        <fullName evidence="4">Intein C-terminal splicing domain-containing protein</fullName>
    </recommendedName>
</protein>
<accession>A0ABP1WI34</accession>
<evidence type="ECO:0008006" key="4">
    <source>
        <dbReference type="Google" id="ProtNLM"/>
    </source>
</evidence>
<evidence type="ECO:0000313" key="2">
    <source>
        <dbReference type="EMBL" id="CCO04964.1"/>
    </source>
</evidence>
<feature type="compositionally biased region" description="Polar residues" evidence="1">
    <location>
        <begin position="88"/>
        <end position="98"/>
    </location>
</feature>
<dbReference type="InterPro" id="IPR036844">
    <property type="entry name" value="Hint_dom_sf"/>
</dbReference>
<keyword evidence="3" id="KW-1185">Reference proteome</keyword>